<evidence type="ECO:0000313" key="9">
    <source>
        <dbReference type="EMBL" id="RGZ46077.1"/>
    </source>
</evidence>
<evidence type="ECO:0000256" key="3">
    <source>
        <dbReference type="ARBA" id="ARBA00022679"/>
    </source>
</evidence>
<organism evidence="9 10">
    <name type="scientific">Bacteroides uniformis</name>
    <dbReference type="NCBI Taxonomy" id="820"/>
    <lineage>
        <taxon>Bacteria</taxon>
        <taxon>Pseudomonadati</taxon>
        <taxon>Bacteroidota</taxon>
        <taxon>Bacteroidia</taxon>
        <taxon>Bacteroidales</taxon>
        <taxon>Bacteroidaceae</taxon>
        <taxon>Bacteroides</taxon>
    </lineage>
</organism>
<accession>A0A413NC22</accession>
<dbReference type="PANTHER" id="PTHR10629:SF52">
    <property type="entry name" value="DNA (CYTOSINE-5)-METHYLTRANSFERASE 1"/>
    <property type="match status" value="1"/>
</dbReference>
<dbReference type="InterPro" id="IPR029063">
    <property type="entry name" value="SAM-dependent_MTases_sf"/>
</dbReference>
<feature type="active site" evidence="7">
    <location>
        <position position="95"/>
    </location>
</feature>
<keyword evidence="2 7" id="KW-0489">Methyltransferase</keyword>
<sequence>MKTYRKKIYIDLFAGCGGLSLGLHNAGWKGLFAIEKSPQAFKTLEFNLIEKVKHFKWPKWLPKQAHDINTVIAQYADKLEELQGKVTLVAGGPPCQGFSIAGQRNENDERNKLIESYIKFVSLVKPDLIFFENVRGFTMEFRNNAEKGKKYSQIVTSKLTGEGYYVYGQLVNFGEYGIPQKRTRFILVGIRKDIKGASVGKAKSFFGKLEENKFSFLQQKDIPISPTVEEALSDLISSNGVVDTPDRKGFKSGLYKIPTSKYQNFVRERTKQLLFPNSHSFAKQTIPVIDRLKYILSVTTECKDIGKAMKSMLGITTQVLIPLKPHEQSPTVTSHPDDMIHYCEPRILTVRECARLQGFPDDFEFQEKYTTGGKHRKHEVPRYTQIGNAIPPLFGEQAGLTLDWLRYG</sequence>
<evidence type="ECO:0000256" key="1">
    <source>
        <dbReference type="ARBA" id="ARBA00011975"/>
    </source>
</evidence>
<evidence type="ECO:0000256" key="4">
    <source>
        <dbReference type="ARBA" id="ARBA00022691"/>
    </source>
</evidence>
<dbReference type="GO" id="GO:0009307">
    <property type="term" value="P:DNA restriction-modification system"/>
    <property type="evidence" value="ECO:0007669"/>
    <property type="project" value="UniProtKB-KW"/>
</dbReference>
<dbReference type="EMBL" id="QSEE01000018">
    <property type="protein sequence ID" value="RGZ46077.1"/>
    <property type="molecule type" value="Genomic_DNA"/>
</dbReference>
<dbReference type="GO" id="GO:0032259">
    <property type="term" value="P:methylation"/>
    <property type="evidence" value="ECO:0007669"/>
    <property type="project" value="UniProtKB-KW"/>
</dbReference>
<dbReference type="GO" id="GO:0003886">
    <property type="term" value="F:DNA (cytosine-5-)-methyltransferase activity"/>
    <property type="evidence" value="ECO:0007669"/>
    <property type="project" value="UniProtKB-EC"/>
</dbReference>
<dbReference type="InterPro" id="IPR001525">
    <property type="entry name" value="C5_MeTfrase"/>
</dbReference>
<evidence type="ECO:0000256" key="7">
    <source>
        <dbReference type="PROSITE-ProRule" id="PRU01016"/>
    </source>
</evidence>
<protein>
    <recommendedName>
        <fullName evidence="1">DNA (cytosine-5-)-methyltransferase</fullName>
        <ecNumber evidence="1">2.1.1.37</ecNumber>
    </recommendedName>
</protein>
<keyword evidence="4 7" id="KW-0949">S-adenosyl-L-methionine</keyword>
<dbReference type="NCBIfam" id="TIGR00675">
    <property type="entry name" value="dcm"/>
    <property type="match status" value="1"/>
</dbReference>
<dbReference type="AlphaFoldDB" id="A0A413NC22"/>
<reference evidence="9 10" key="1">
    <citation type="submission" date="2018-08" db="EMBL/GenBank/DDBJ databases">
        <title>A genome reference for cultivated species of the human gut microbiota.</title>
        <authorList>
            <person name="Zou Y."/>
            <person name="Xue W."/>
            <person name="Luo G."/>
        </authorList>
    </citation>
    <scope>NUCLEOTIDE SEQUENCE [LARGE SCALE GENOMIC DNA]</scope>
    <source>
        <strain evidence="9 10">AM50-4</strain>
    </source>
</reference>
<dbReference type="GO" id="GO:0044027">
    <property type="term" value="P:negative regulation of gene expression via chromosomal CpG island methylation"/>
    <property type="evidence" value="ECO:0007669"/>
    <property type="project" value="TreeGrafter"/>
</dbReference>
<evidence type="ECO:0000256" key="2">
    <source>
        <dbReference type="ARBA" id="ARBA00022603"/>
    </source>
</evidence>
<dbReference type="GO" id="GO:0003677">
    <property type="term" value="F:DNA binding"/>
    <property type="evidence" value="ECO:0007669"/>
    <property type="project" value="TreeGrafter"/>
</dbReference>
<evidence type="ECO:0000256" key="8">
    <source>
        <dbReference type="RuleBase" id="RU000416"/>
    </source>
</evidence>
<dbReference type="SUPFAM" id="SSF53335">
    <property type="entry name" value="S-adenosyl-L-methionine-dependent methyltransferases"/>
    <property type="match status" value="1"/>
</dbReference>
<dbReference type="EC" id="2.1.1.37" evidence="1"/>
<dbReference type="PRINTS" id="PR00105">
    <property type="entry name" value="C5METTRFRASE"/>
</dbReference>
<evidence type="ECO:0000256" key="6">
    <source>
        <dbReference type="ARBA" id="ARBA00047422"/>
    </source>
</evidence>
<proteinExistence type="inferred from homology"/>
<evidence type="ECO:0000313" key="10">
    <source>
        <dbReference type="Proteomes" id="UP000283684"/>
    </source>
</evidence>
<comment type="catalytic activity">
    <reaction evidence="6">
        <text>a 2'-deoxycytidine in DNA + S-adenosyl-L-methionine = a 5-methyl-2'-deoxycytidine in DNA + S-adenosyl-L-homocysteine + H(+)</text>
        <dbReference type="Rhea" id="RHEA:13681"/>
        <dbReference type="Rhea" id="RHEA-COMP:11369"/>
        <dbReference type="Rhea" id="RHEA-COMP:11370"/>
        <dbReference type="ChEBI" id="CHEBI:15378"/>
        <dbReference type="ChEBI" id="CHEBI:57856"/>
        <dbReference type="ChEBI" id="CHEBI:59789"/>
        <dbReference type="ChEBI" id="CHEBI:85452"/>
        <dbReference type="ChEBI" id="CHEBI:85454"/>
        <dbReference type="EC" id="2.1.1.37"/>
    </reaction>
</comment>
<comment type="caution">
    <text evidence="9">The sequence shown here is derived from an EMBL/GenBank/DDBJ whole genome shotgun (WGS) entry which is preliminary data.</text>
</comment>
<evidence type="ECO:0000256" key="5">
    <source>
        <dbReference type="ARBA" id="ARBA00022747"/>
    </source>
</evidence>
<dbReference type="PROSITE" id="PS51679">
    <property type="entry name" value="SAM_MT_C5"/>
    <property type="match status" value="1"/>
</dbReference>
<dbReference type="InterPro" id="IPR050390">
    <property type="entry name" value="C5-Methyltransferase"/>
</dbReference>
<keyword evidence="3 7" id="KW-0808">Transferase</keyword>
<gene>
    <name evidence="9" type="ORF">DW988_15960</name>
</gene>
<dbReference type="Proteomes" id="UP000283684">
    <property type="component" value="Unassembled WGS sequence"/>
</dbReference>
<comment type="similarity">
    <text evidence="7 8">Belongs to the class I-like SAM-binding methyltransferase superfamily. C5-methyltransferase family.</text>
</comment>
<dbReference type="Gene3D" id="3.40.50.150">
    <property type="entry name" value="Vaccinia Virus protein VP39"/>
    <property type="match status" value="1"/>
</dbReference>
<name>A0A413NC22_BACUN</name>
<dbReference type="Pfam" id="PF00145">
    <property type="entry name" value="DNA_methylase"/>
    <property type="match status" value="1"/>
</dbReference>
<dbReference type="PANTHER" id="PTHR10629">
    <property type="entry name" value="CYTOSINE-SPECIFIC METHYLTRANSFERASE"/>
    <property type="match status" value="1"/>
</dbReference>
<keyword evidence="5" id="KW-0680">Restriction system</keyword>
<dbReference type="Gene3D" id="3.90.120.10">
    <property type="entry name" value="DNA Methylase, subunit A, domain 2"/>
    <property type="match status" value="1"/>
</dbReference>